<accession>A0AAN8UQD1</accession>
<dbReference type="InterPro" id="IPR009057">
    <property type="entry name" value="Homeodomain-like_sf"/>
</dbReference>
<sequence length="94" mass="10822">MSPQFPLLGRQHERSVPIPPHLPSIELPKYPIVSASDLTQEQKAKMLVFAKRLAWKMRKQDEPVVENFCAKIKVEPRVLKVRINNNKRALGNKP</sequence>
<dbReference type="NCBIfam" id="TIGR01565">
    <property type="entry name" value="homeo_ZF_HD"/>
    <property type="match status" value="1"/>
</dbReference>
<dbReference type="GO" id="GO:0005634">
    <property type="term" value="C:nucleus"/>
    <property type="evidence" value="ECO:0007669"/>
    <property type="project" value="TreeGrafter"/>
</dbReference>
<dbReference type="InterPro" id="IPR006455">
    <property type="entry name" value="Homeodomain_ZF_HD"/>
</dbReference>
<dbReference type="Proteomes" id="UP001370490">
    <property type="component" value="Unassembled WGS sequence"/>
</dbReference>
<dbReference type="AlphaFoldDB" id="A0AAN8UQD1"/>
<dbReference type="SUPFAM" id="SSF46689">
    <property type="entry name" value="Homeodomain-like"/>
    <property type="match status" value="1"/>
</dbReference>
<name>A0AAN8UQD1_9MAGN</name>
<evidence type="ECO:0000313" key="2">
    <source>
        <dbReference type="EMBL" id="KAK6916011.1"/>
    </source>
</evidence>
<gene>
    <name evidence="2" type="ORF">RJ641_018872</name>
</gene>
<keyword evidence="3" id="KW-1185">Reference proteome</keyword>
<comment type="caution">
    <text evidence="2">The sequence shown here is derived from an EMBL/GenBank/DDBJ whole genome shotgun (WGS) entry which is preliminary data.</text>
</comment>
<evidence type="ECO:0000256" key="1">
    <source>
        <dbReference type="SAM" id="MobiDB-lite"/>
    </source>
</evidence>
<dbReference type="PANTHER" id="PTHR31948:SF157">
    <property type="entry name" value="ZINC-FINGER HOMEODOMAIN PROTEIN 1"/>
    <property type="match status" value="1"/>
</dbReference>
<evidence type="ECO:0000313" key="3">
    <source>
        <dbReference type="Proteomes" id="UP001370490"/>
    </source>
</evidence>
<dbReference type="GO" id="GO:0000976">
    <property type="term" value="F:transcription cis-regulatory region binding"/>
    <property type="evidence" value="ECO:0007669"/>
    <property type="project" value="TreeGrafter"/>
</dbReference>
<dbReference type="PANTHER" id="PTHR31948">
    <property type="entry name" value="ZINC-FINGER HOMEODOMAIN PROTEIN 2"/>
    <property type="match status" value="1"/>
</dbReference>
<organism evidence="2 3">
    <name type="scientific">Dillenia turbinata</name>
    <dbReference type="NCBI Taxonomy" id="194707"/>
    <lineage>
        <taxon>Eukaryota</taxon>
        <taxon>Viridiplantae</taxon>
        <taxon>Streptophyta</taxon>
        <taxon>Embryophyta</taxon>
        <taxon>Tracheophyta</taxon>
        <taxon>Spermatophyta</taxon>
        <taxon>Magnoliopsida</taxon>
        <taxon>eudicotyledons</taxon>
        <taxon>Gunneridae</taxon>
        <taxon>Pentapetalae</taxon>
        <taxon>Dilleniales</taxon>
        <taxon>Dilleniaceae</taxon>
        <taxon>Dillenia</taxon>
    </lineage>
</organism>
<reference evidence="2 3" key="1">
    <citation type="submission" date="2023-12" db="EMBL/GenBank/DDBJ databases">
        <title>A high-quality genome assembly for Dillenia turbinata (Dilleniales).</title>
        <authorList>
            <person name="Chanderbali A."/>
        </authorList>
    </citation>
    <scope>NUCLEOTIDE SEQUENCE [LARGE SCALE GENOMIC DNA]</scope>
    <source>
        <strain evidence="2">LSX21</strain>
        <tissue evidence="2">Leaf</tissue>
    </source>
</reference>
<feature type="region of interest" description="Disordered" evidence="1">
    <location>
        <begin position="1"/>
        <end position="21"/>
    </location>
</feature>
<dbReference type="GO" id="GO:0050793">
    <property type="term" value="P:regulation of developmental process"/>
    <property type="evidence" value="ECO:0007669"/>
    <property type="project" value="TreeGrafter"/>
</dbReference>
<dbReference type="GO" id="GO:0003700">
    <property type="term" value="F:DNA-binding transcription factor activity"/>
    <property type="evidence" value="ECO:0007669"/>
    <property type="project" value="TreeGrafter"/>
</dbReference>
<dbReference type="EMBL" id="JBAMMX010000024">
    <property type="protein sequence ID" value="KAK6916011.1"/>
    <property type="molecule type" value="Genomic_DNA"/>
</dbReference>
<dbReference type="Gene3D" id="1.10.10.60">
    <property type="entry name" value="Homeodomain-like"/>
    <property type="match status" value="1"/>
</dbReference>
<protein>
    <submittedName>
        <fullName evidence="2">Uncharacterized protein</fullName>
    </submittedName>
</protein>
<proteinExistence type="predicted"/>